<organism evidence="6 7">
    <name type="scientific">Rhizobium pisi</name>
    <dbReference type="NCBI Taxonomy" id="574561"/>
    <lineage>
        <taxon>Bacteria</taxon>
        <taxon>Pseudomonadati</taxon>
        <taxon>Pseudomonadota</taxon>
        <taxon>Alphaproteobacteria</taxon>
        <taxon>Hyphomicrobiales</taxon>
        <taxon>Rhizobiaceae</taxon>
        <taxon>Rhizobium/Agrobacterium group</taxon>
        <taxon>Rhizobium</taxon>
    </lineage>
</organism>
<reference evidence="6 7" key="1">
    <citation type="submission" date="2020-08" db="EMBL/GenBank/DDBJ databases">
        <title>Genomic Encyclopedia of Type Strains, Phase III (KMG-III): the genomes of soil and plant-associated and newly described type strains.</title>
        <authorList>
            <person name="Whitman W."/>
        </authorList>
    </citation>
    <scope>NUCLEOTIDE SEQUENCE [LARGE SCALE GENOMIC DNA]</scope>
    <source>
        <strain evidence="6 7">CECT 4113</strain>
    </source>
</reference>
<dbReference type="PANTHER" id="PTHR42756">
    <property type="entry name" value="TRANSCRIPTIONAL REGULATOR, MARR"/>
    <property type="match status" value="1"/>
</dbReference>
<dbReference type="AlphaFoldDB" id="A0A7W5BRU5"/>
<gene>
    <name evidence="6" type="ORF">FHS26_005365</name>
</gene>
<evidence type="ECO:0000256" key="3">
    <source>
        <dbReference type="ARBA" id="ARBA00023163"/>
    </source>
</evidence>
<keyword evidence="1" id="KW-0805">Transcription regulation</keyword>
<dbReference type="SUPFAM" id="SSF46785">
    <property type="entry name" value="Winged helix' DNA-binding domain"/>
    <property type="match status" value="1"/>
</dbReference>
<evidence type="ECO:0000259" key="5">
    <source>
        <dbReference type="PROSITE" id="PS50995"/>
    </source>
</evidence>
<dbReference type="GO" id="GO:0003677">
    <property type="term" value="F:DNA binding"/>
    <property type="evidence" value="ECO:0007669"/>
    <property type="project" value="UniProtKB-KW"/>
</dbReference>
<dbReference type="InterPro" id="IPR000835">
    <property type="entry name" value="HTH_MarR-typ"/>
</dbReference>
<name>A0A7W5BRU5_9HYPH</name>
<dbReference type="Proteomes" id="UP000518315">
    <property type="component" value="Unassembled WGS sequence"/>
</dbReference>
<keyword evidence="7" id="KW-1185">Reference proteome</keyword>
<dbReference type="PANTHER" id="PTHR42756:SF1">
    <property type="entry name" value="TRANSCRIPTIONAL REPRESSOR OF EMRAB OPERON"/>
    <property type="match status" value="1"/>
</dbReference>
<dbReference type="Gene3D" id="1.10.10.10">
    <property type="entry name" value="Winged helix-like DNA-binding domain superfamily/Winged helix DNA-binding domain"/>
    <property type="match status" value="1"/>
</dbReference>
<feature type="domain" description="HTH marR-type" evidence="5">
    <location>
        <begin position="25"/>
        <end position="157"/>
    </location>
</feature>
<dbReference type="InterPro" id="IPR036390">
    <property type="entry name" value="WH_DNA-bd_sf"/>
</dbReference>
<keyword evidence="3" id="KW-0804">Transcription</keyword>
<dbReference type="GO" id="GO:0003700">
    <property type="term" value="F:DNA-binding transcription factor activity"/>
    <property type="evidence" value="ECO:0007669"/>
    <property type="project" value="InterPro"/>
</dbReference>
<dbReference type="SMART" id="SM00347">
    <property type="entry name" value="HTH_MARR"/>
    <property type="match status" value="1"/>
</dbReference>
<dbReference type="EMBL" id="JACHXH010000023">
    <property type="protein sequence ID" value="MBB3137603.1"/>
    <property type="molecule type" value="Genomic_DNA"/>
</dbReference>
<dbReference type="PROSITE" id="PS50995">
    <property type="entry name" value="HTH_MARR_2"/>
    <property type="match status" value="1"/>
</dbReference>
<evidence type="ECO:0000256" key="2">
    <source>
        <dbReference type="ARBA" id="ARBA00023125"/>
    </source>
</evidence>
<keyword evidence="2 6" id="KW-0238">DNA-binding</keyword>
<evidence type="ECO:0000256" key="4">
    <source>
        <dbReference type="SAM" id="MobiDB-lite"/>
    </source>
</evidence>
<protein>
    <submittedName>
        <fullName evidence="6">DNA-binding MarR family transcriptional regulator</fullName>
    </submittedName>
</protein>
<dbReference type="Pfam" id="PF01047">
    <property type="entry name" value="MarR"/>
    <property type="match status" value="1"/>
</dbReference>
<evidence type="ECO:0000313" key="7">
    <source>
        <dbReference type="Proteomes" id="UP000518315"/>
    </source>
</evidence>
<evidence type="ECO:0000256" key="1">
    <source>
        <dbReference type="ARBA" id="ARBA00023015"/>
    </source>
</evidence>
<sequence>MAMGKKHKDGKKSKSKKKDQTEYTLIDLSPALTQAARSMRTVLSRNLLESGLYAGQDGVILSLAESDGMTAGGLAQKLGVKAPTMTRTIGRMEAQGFLERKPDAEDARLTKVYLTELGRGSVQAIEMAASACDRLATLEFSEKEIRNLVRLLKAIDANLQAEALHVEEPDED</sequence>
<dbReference type="PRINTS" id="PR00598">
    <property type="entry name" value="HTHMARR"/>
</dbReference>
<accession>A0A7W5BRU5</accession>
<proteinExistence type="predicted"/>
<evidence type="ECO:0000313" key="6">
    <source>
        <dbReference type="EMBL" id="MBB3137603.1"/>
    </source>
</evidence>
<feature type="compositionally biased region" description="Basic residues" evidence="4">
    <location>
        <begin position="1"/>
        <end position="17"/>
    </location>
</feature>
<feature type="region of interest" description="Disordered" evidence="4">
    <location>
        <begin position="1"/>
        <end position="20"/>
    </location>
</feature>
<comment type="caution">
    <text evidence="6">The sequence shown here is derived from an EMBL/GenBank/DDBJ whole genome shotgun (WGS) entry which is preliminary data.</text>
</comment>
<dbReference type="InterPro" id="IPR036388">
    <property type="entry name" value="WH-like_DNA-bd_sf"/>
</dbReference>